<dbReference type="Pfam" id="PF00483">
    <property type="entry name" value="NTP_transferase"/>
    <property type="match status" value="1"/>
</dbReference>
<proteinExistence type="inferred from homology"/>
<comment type="caution">
    <text evidence="12">The sequence shown here is derived from an EMBL/GenBank/DDBJ whole genome shotgun (WGS) entry which is preliminary data.</text>
</comment>
<dbReference type="Proteomes" id="UP000282818">
    <property type="component" value="Unassembled WGS sequence"/>
</dbReference>
<evidence type="ECO:0000256" key="5">
    <source>
        <dbReference type="ARBA" id="ARBA00022695"/>
    </source>
</evidence>
<evidence type="ECO:0000313" key="12">
    <source>
        <dbReference type="EMBL" id="RVU30454.1"/>
    </source>
</evidence>
<comment type="function">
    <text evidence="9">May play a role in stationary phase survival.</text>
</comment>
<dbReference type="SUPFAM" id="SSF53448">
    <property type="entry name" value="Nucleotide-diphospho-sugar transferases"/>
    <property type="match status" value="1"/>
</dbReference>
<dbReference type="EMBL" id="SACQ01000005">
    <property type="protein sequence ID" value="RVU30454.1"/>
    <property type="molecule type" value="Genomic_DNA"/>
</dbReference>
<evidence type="ECO:0000256" key="10">
    <source>
        <dbReference type="ARBA" id="ARBA00048128"/>
    </source>
</evidence>
<name>A0A437Q7D4_9GAMM</name>
<evidence type="ECO:0000313" key="13">
    <source>
        <dbReference type="Proteomes" id="UP000282818"/>
    </source>
</evidence>
<dbReference type="RefSeq" id="WP_127694650.1">
    <property type="nucleotide sequence ID" value="NZ_SACQ01000005.1"/>
</dbReference>
<dbReference type="GO" id="GO:0003983">
    <property type="term" value="F:UTP:glucose-1-phosphate uridylyltransferase activity"/>
    <property type="evidence" value="ECO:0007669"/>
    <property type="project" value="UniProtKB-EC"/>
</dbReference>
<dbReference type="InterPro" id="IPR005771">
    <property type="entry name" value="GalU_uridylyltTrfase_bac/arc"/>
</dbReference>
<evidence type="ECO:0000256" key="8">
    <source>
        <dbReference type="ARBA" id="ARBA00032341"/>
    </source>
</evidence>
<dbReference type="GO" id="GO:0006011">
    <property type="term" value="P:UDP-alpha-D-glucose metabolic process"/>
    <property type="evidence" value="ECO:0007669"/>
    <property type="project" value="InterPro"/>
</dbReference>
<evidence type="ECO:0000256" key="3">
    <source>
        <dbReference type="ARBA" id="ARBA00019048"/>
    </source>
</evidence>
<gene>
    <name evidence="12" type="ORF">EOE65_12495</name>
</gene>
<reference evidence="12 13" key="1">
    <citation type="submission" date="2019-01" db="EMBL/GenBank/DDBJ databases">
        <authorList>
            <person name="Chen W.-M."/>
        </authorList>
    </citation>
    <scope>NUCLEOTIDE SEQUENCE [LARGE SCALE GENOMIC DNA]</scope>
    <source>
        <strain evidence="12 13">HPM-16</strain>
    </source>
</reference>
<keyword evidence="5 12" id="KW-0548">Nucleotidyltransferase</keyword>
<evidence type="ECO:0000256" key="1">
    <source>
        <dbReference type="ARBA" id="ARBA00006890"/>
    </source>
</evidence>
<comment type="catalytic activity">
    <reaction evidence="10">
        <text>alpha-D-glucose 1-phosphate + UTP + H(+) = UDP-alpha-D-glucose + diphosphate</text>
        <dbReference type="Rhea" id="RHEA:19889"/>
        <dbReference type="ChEBI" id="CHEBI:15378"/>
        <dbReference type="ChEBI" id="CHEBI:33019"/>
        <dbReference type="ChEBI" id="CHEBI:46398"/>
        <dbReference type="ChEBI" id="CHEBI:58601"/>
        <dbReference type="ChEBI" id="CHEBI:58885"/>
        <dbReference type="EC" id="2.7.7.9"/>
    </reaction>
</comment>
<evidence type="ECO:0000256" key="9">
    <source>
        <dbReference type="ARBA" id="ARBA00037294"/>
    </source>
</evidence>
<sequence>MPKLTKVVIPVAGLGTRTLPASKAIPKEMLTVVDKPAIQHVVEEAVAAGFTEIILVTRSGKSAIADHFDSHSELEQILESKGKLEILASIRRLLPHGVSLCAIRQPEPKGLGDAVRCAAPLVGQEAFAVMLPDMLIHHPSNVNSTDLCGMLARYHHQNSPQVMVEAVAEANVVHYGIIATSQPSQSSWPQTLKIKQIVEKPSHQDAPSNLAVMGRYILPPEIFAILENTPPGAGDEIQLTDAIAQLLKSTTTEAYLMQGKTYDCGNKQGLLRANLIFGLNHTSEGQDFRAFVSDIISQSGGE</sequence>
<organism evidence="12 13">
    <name type="scientific">Neptunomonas marina</name>
    <dbReference type="NCBI Taxonomy" id="1815562"/>
    <lineage>
        <taxon>Bacteria</taxon>
        <taxon>Pseudomonadati</taxon>
        <taxon>Pseudomonadota</taxon>
        <taxon>Gammaproteobacteria</taxon>
        <taxon>Oceanospirillales</taxon>
        <taxon>Oceanospirillaceae</taxon>
        <taxon>Neptunomonas</taxon>
    </lineage>
</organism>
<comment type="similarity">
    <text evidence="1">Belongs to the UDPGP type 2 family.</text>
</comment>
<evidence type="ECO:0000256" key="2">
    <source>
        <dbReference type="ARBA" id="ARBA00012415"/>
    </source>
</evidence>
<dbReference type="PANTHER" id="PTHR43197:SF1">
    <property type="entry name" value="UTP--GLUCOSE-1-PHOSPHATE URIDYLYLTRANSFERASE"/>
    <property type="match status" value="1"/>
</dbReference>
<dbReference type="PANTHER" id="PTHR43197">
    <property type="entry name" value="UTP--GLUCOSE-1-PHOSPHATE URIDYLYLTRANSFERASE"/>
    <property type="match status" value="1"/>
</dbReference>
<evidence type="ECO:0000256" key="4">
    <source>
        <dbReference type="ARBA" id="ARBA00022679"/>
    </source>
</evidence>
<feature type="domain" description="Nucleotidyl transferase" evidence="11">
    <location>
        <begin position="7"/>
        <end position="274"/>
    </location>
</feature>
<dbReference type="Gene3D" id="3.90.550.10">
    <property type="entry name" value="Spore Coat Polysaccharide Biosynthesis Protein SpsA, Chain A"/>
    <property type="match status" value="1"/>
</dbReference>
<protein>
    <recommendedName>
        <fullName evidence="3">UTP--glucose-1-phosphate uridylyltransferase</fullName>
        <ecNumber evidence="2">2.7.7.9</ecNumber>
    </recommendedName>
    <alternativeName>
        <fullName evidence="6">Alpha-D-glucosyl-1-phosphate uridylyltransferase</fullName>
    </alternativeName>
    <alternativeName>
        <fullName evidence="7">UDP-glucose pyrophosphorylase</fullName>
    </alternativeName>
    <alternativeName>
        <fullName evidence="8">Uridine diphosphoglucose pyrophosphorylase</fullName>
    </alternativeName>
</protein>
<dbReference type="EC" id="2.7.7.9" evidence="2"/>
<dbReference type="AlphaFoldDB" id="A0A437Q7D4"/>
<dbReference type="InterPro" id="IPR029044">
    <property type="entry name" value="Nucleotide-diphossugar_trans"/>
</dbReference>
<keyword evidence="13" id="KW-1185">Reference proteome</keyword>
<evidence type="ECO:0000256" key="6">
    <source>
        <dbReference type="ARBA" id="ARBA00031455"/>
    </source>
</evidence>
<keyword evidence="4 12" id="KW-0808">Transferase</keyword>
<dbReference type="CDD" id="cd02541">
    <property type="entry name" value="UGPase_prokaryotic"/>
    <property type="match status" value="1"/>
</dbReference>
<dbReference type="InterPro" id="IPR005835">
    <property type="entry name" value="NTP_transferase_dom"/>
</dbReference>
<accession>A0A437Q7D4</accession>
<evidence type="ECO:0000256" key="7">
    <source>
        <dbReference type="ARBA" id="ARBA00031959"/>
    </source>
</evidence>
<evidence type="ECO:0000259" key="11">
    <source>
        <dbReference type="Pfam" id="PF00483"/>
    </source>
</evidence>